<feature type="region of interest" description="Disordered" evidence="3">
    <location>
        <begin position="300"/>
        <end position="627"/>
    </location>
</feature>
<evidence type="ECO:0000313" key="5">
    <source>
        <dbReference type="EMBL" id="KAK8026597.1"/>
    </source>
</evidence>
<comment type="caution">
    <text evidence="5">The sequence shown here is derived from an EMBL/GenBank/DDBJ whole genome shotgun (WGS) entry which is preliminary data.</text>
</comment>
<comment type="subcellular location">
    <subcellularLocation>
        <location evidence="1">Nucleus</location>
    </subcellularLocation>
</comment>
<keyword evidence="6" id="KW-1185">Reference proteome</keyword>
<feature type="domain" description="WHIM1" evidence="4">
    <location>
        <begin position="162"/>
        <end position="203"/>
    </location>
</feature>
<feature type="compositionally biased region" description="Basic and acidic residues" evidence="3">
    <location>
        <begin position="534"/>
        <end position="556"/>
    </location>
</feature>
<feature type="compositionally biased region" description="Pro residues" evidence="3">
    <location>
        <begin position="57"/>
        <end position="67"/>
    </location>
</feature>
<reference evidence="5 6" key="1">
    <citation type="submission" date="2023-01" db="EMBL/GenBank/DDBJ databases">
        <title>Analysis of 21 Apiospora genomes using comparative genomics revels a genus with tremendous synthesis potential of carbohydrate active enzymes and secondary metabolites.</title>
        <authorList>
            <person name="Sorensen T."/>
        </authorList>
    </citation>
    <scope>NUCLEOTIDE SEQUENCE [LARGE SCALE GENOMIC DNA]</scope>
    <source>
        <strain evidence="5 6">CBS 20057</strain>
    </source>
</reference>
<dbReference type="Proteomes" id="UP001396898">
    <property type="component" value="Unassembled WGS sequence"/>
</dbReference>
<organism evidence="5 6">
    <name type="scientific">Apiospora marii</name>
    <dbReference type="NCBI Taxonomy" id="335849"/>
    <lineage>
        <taxon>Eukaryota</taxon>
        <taxon>Fungi</taxon>
        <taxon>Dikarya</taxon>
        <taxon>Ascomycota</taxon>
        <taxon>Pezizomycotina</taxon>
        <taxon>Sordariomycetes</taxon>
        <taxon>Xylariomycetidae</taxon>
        <taxon>Amphisphaeriales</taxon>
        <taxon>Apiosporaceae</taxon>
        <taxon>Apiospora</taxon>
    </lineage>
</organism>
<dbReference type="Pfam" id="PF15612">
    <property type="entry name" value="WHIM1"/>
    <property type="match status" value="1"/>
</dbReference>
<feature type="compositionally biased region" description="Low complexity" evidence="3">
    <location>
        <begin position="594"/>
        <end position="604"/>
    </location>
</feature>
<evidence type="ECO:0000256" key="3">
    <source>
        <dbReference type="SAM" id="MobiDB-lite"/>
    </source>
</evidence>
<evidence type="ECO:0000256" key="2">
    <source>
        <dbReference type="ARBA" id="ARBA00023242"/>
    </source>
</evidence>
<protein>
    <recommendedName>
        <fullName evidence="4">WHIM1 domain-containing protein</fullName>
    </recommendedName>
</protein>
<feature type="compositionally biased region" description="Basic and acidic residues" evidence="3">
    <location>
        <begin position="300"/>
        <end position="323"/>
    </location>
</feature>
<dbReference type="EMBL" id="JAQQWI010000007">
    <property type="protein sequence ID" value="KAK8026597.1"/>
    <property type="molecule type" value="Genomic_DNA"/>
</dbReference>
<dbReference type="PANTHER" id="PTHR42107">
    <property type="entry name" value="YALI0D24453P"/>
    <property type="match status" value="1"/>
</dbReference>
<evidence type="ECO:0000259" key="4">
    <source>
        <dbReference type="Pfam" id="PF15612"/>
    </source>
</evidence>
<accession>A0ABR1S432</accession>
<dbReference type="PANTHER" id="PTHR42107:SF1">
    <property type="entry name" value="WHIM1 DOMAIN-CONTAINING PROTEIN"/>
    <property type="match status" value="1"/>
</dbReference>
<evidence type="ECO:0000313" key="6">
    <source>
        <dbReference type="Proteomes" id="UP001396898"/>
    </source>
</evidence>
<gene>
    <name evidence="5" type="ORF">PG991_003653</name>
</gene>
<feature type="compositionally biased region" description="Acidic residues" evidence="3">
    <location>
        <begin position="448"/>
        <end position="502"/>
    </location>
</feature>
<sequence length="627" mass="69225">MAADDDSSDLSSLSSLSPVPSEDEGDDGPSQDKKGILNYFNKLPKGAKPKASEREPSPPAPKRPASPPHEYILADNPDIAFIVMFRSRFDPVLPKSLPNFGPQELERDITDSVPGDRVELFLCAVLGLLLNRKQDVKPGHYNRALEDAISTHKNQWAKSWGEKSPLAGGATFGAMNPTERLTLLRTLIIWSLSSSEAVKGMINTSYKGNRHEDDLNQPLSVQSWGSDSDKRRYYLIEGLDDTAFRVYRESNPQGLKRTWWSVAGSIDELNGLIDKLLTVDAGPKARKLAQQMQMAIPRFEATEEKRKRREYRQAQKERFKRPEPGFSLYEGRTRGKRMKYTYSDDDEFVSDSTGTRRSGRNTGTNTPAEPTGPVTTASGRQIKAPSRMTVDASNNLTTTSPERDEEGRPSSKGSSVGPTGRPRRSAAVNHSTNGWAPSTRARGQKSMDDEEEDESEPDLGDDEEDHVPEESDEEDEEEEDEDELAEEEDEVMGDDDEEADLDDSPKSMVVKLKVPKKNGEGDDDGPSKLNLSKFRYDGASDAKSAKSPIEPEKTEDSISVAPRKAKKGSKEGTPEPAAKRTSTGLQAQRPPLTPSTSSLQSTSLAYRESPDKLQQPSPRPKPTATVE</sequence>
<dbReference type="InterPro" id="IPR028942">
    <property type="entry name" value="WHIM1_dom"/>
</dbReference>
<keyword evidence="2" id="KW-0539">Nucleus</keyword>
<name>A0ABR1S432_9PEZI</name>
<proteinExistence type="predicted"/>
<evidence type="ECO:0000256" key="1">
    <source>
        <dbReference type="ARBA" id="ARBA00004123"/>
    </source>
</evidence>
<feature type="region of interest" description="Disordered" evidence="3">
    <location>
        <begin position="1"/>
        <end position="71"/>
    </location>
</feature>
<feature type="compositionally biased region" description="Low complexity" evidence="3">
    <location>
        <begin position="352"/>
        <end position="366"/>
    </location>
</feature>
<feature type="compositionally biased region" description="Polar residues" evidence="3">
    <location>
        <begin position="391"/>
        <end position="400"/>
    </location>
</feature>